<protein>
    <submittedName>
        <fullName evidence="2">Uncharacterized protein</fullName>
    </submittedName>
</protein>
<keyword evidence="1" id="KW-0472">Membrane</keyword>
<feature type="transmembrane region" description="Helical" evidence="1">
    <location>
        <begin position="223"/>
        <end position="242"/>
    </location>
</feature>
<feature type="transmembrane region" description="Helical" evidence="1">
    <location>
        <begin position="46"/>
        <end position="64"/>
    </location>
</feature>
<feature type="transmembrane region" description="Helical" evidence="1">
    <location>
        <begin position="107"/>
        <end position="126"/>
    </location>
</feature>
<keyword evidence="1" id="KW-0812">Transmembrane</keyword>
<accession>A0A381P9H2</accession>
<proteinExistence type="predicted"/>
<keyword evidence="1" id="KW-1133">Transmembrane helix</keyword>
<reference evidence="2" key="1">
    <citation type="submission" date="2018-05" db="EMBL/GenBank/DDBJ databases">
        <authorList>
            <person name="Lanie J.A."/>
            <person name="Ng W.-L."/>
            <person name="Kazmierczak K.M."/>
            <person name="Andrzejewski T.M."/>
            <person name="Davidsen T.M."/>
            <person name="Wayne K.J."/>
            <person name="Tettelin H."/>
            <person name="Glass J.I."/>
            <person name="Rusch D."/>
            <person name="Podicherti R."/>
            <person name="Tsui H.-C.T."/>
            <person name="Winkler M.E."/>
        </authorList>
    </citation>
    <scope>NUCLEOTIDE SEQUENCE</scope>
</reference>
<evidence type="ECO:0000313" key="2">
    <source>
        <dbReference type="EMBL" id="SUZ62868.1"/>
    </source>
</evidence>
<dbReference type="AlphaFoldDB" id="A0A381P9H2"/>
<gene>
    <name evidence="2" type="ORF">METZ01_LOCUS15722</name>
</gene>
<name>A0A381P9H2_9ZZZZ</name>
<feature type="transmembrane region" description="Helical" evidence="1">
    <location>
        <begin position="254"/>
        <end position="275"/>
    </location>
</feature>
<organism evidence="2">
    <name type="scientific">marine metagenome</name>
    <dbReference type="NCBI Taxonomy" id="408172"/>
    <lineage>
        <taxon>unclassified sequences</taxon>
        <taxon>metagenomes</taxon>
        <taxon>ecological metagenomes</taxon>
    </lineage>
</organism>
<feature type="transmembrane region" description="Helical" evidence="1">
    <location>
        <begin position="70"/>
        <end position="95"/>
    </location>
</feature>
<evidence type="ECO:0000256" key="1">
    <source>
        <dbReference type="SAM" id="Phobius"/>
    </source>
</evidence>
<feature type="transmembrane region" description="Helical" evidence="1">
    <location>
        <begin position="138"/>
        <end position="164"/>
    </location>
</feature>
<dbReference type="EMBL" id="UINC01000893">
    <property type="protein sequence ID" value="SUZ62868.1"/>
    <property type="molecule type" value="Genomic_DNA"/>
</dbReference>
<feature type="transmembrane region" description="Helical" evidence="1">
    <location>
        <begin position="12"/>
        <end position="39"/>
    </location>
</feature>
<feature type="transmembrane region" description="Helical" evidence="1">
    <location>
        <begin position="185"/>
        <end position="203"/>
    </location>
</feature>
<sequence>MPETATIGSGAGFMSLSAILFLFLTHLGIGIAWTLILVSRSAGVKFFRFNAGLVVAILVAGMAFRPDAAVLGGVASGTGFITLSVATGAFLVYWATIGRVMVVLRRGLLWVGLAAGAVTLIAQAVAVSSSMAMGSTMFVAVSFLSSAALLGGSCTAMILGHWYLVLPSMDVSLLQSMVKFHIGSVIVRITVVAVAVWLGISAWEPGLEPNFQRYVLSSAGVFFWQRVLFGLLGPAVLSYLTWETAKIRSTQSATGILYVDFFTVVVGEILAKYLYLLTSVAV</sequence>